<name>A0A1E5HFX0_9ENTE</name>
<sequence>MHSIHDYEIESYRVDFKKNTIILDISYNQDKKQLIFYDVFCYRFYEEMPYSIFFDLEKRPIENFFRENKELLIQGQRYAWPIMYDSLQELEVQIKNSSLHYHVLTSSYGLNGWILAERVDIITAK</sequence>
<reference evidence="2" key="1">
    <citation type="submission" date="2016-09" db="EMBL/GenBank/DDBJ databases">
        <authorList>
            <person name="Gulvik C.A."/>
        </authorList>
    </citation>
    <scope>NUCLEOTIDE SEQUENCE [LARGE SCALE GENOMIC DNA]</scope>
    <source>
        <strain evidence="2">LMG 26676</strain>
    </source>
</reference>
<evidence type="ECO:0000313" key="1">
    <source>
        <dbReference type="EMBL" id="OEG23844.1"/>
    </source>
</evidence>
<evidence type="ECO:0000313" key="2">
    <source>
        <dbReference type="Proteomes" id="UP000094469"/>
    </source>
</evidence>
<protein>
    <submittedName>
        <fullName evidence="1">Uncharacterized protein</fullName>
    </submittedName>
</protein>
<comment type="caution">
    <text evidence="1">The sequence shown here is derived from an EMBL/GenBank/DDBJ whole genome shotgun (WGS) entry which is preliminary data.</text>
</comment>
<dbReference type="EMBL" id="MIKC01000001">
    <property type="protein sequence ID" value="OEG23844.1"/>
    <property type="molecule type" value="Genomic_DNA"/>
</dbReference>
<organism evidence="1 2">
    <name type="scientific">Enterococcus ureilyticus</name>
    <dbReference type="NCBI Taxonomy" id="1131292"/>
    <lineage>
        <taxon>Bacteria</taxon>
        <taxon>Bacillati</taxon>
        <taxon>Bacillota</taxon>
        <taxon>Bacilli</taxon>
        <taxon>Lactobacillales</taxon>
        <taxon>Enterococcaceae</taxon>
        <taxon>Enterococcus</taxon>
    </lineage>
</organism>
<dbReference type="Proteomes" id="UP000094469">
    <property type="component" value="Unassembled WGS sequence"/>
</dbReference>
<dbReference type="STRING" id="1131292.BCR24_00355"/>
<dbReference type="AlphaFoldDB" id="A0A1E5HFX0"/>
<accession>A0A1E5HFX0</accession>
<gene>
    <name evidence="1" type="ORF">BCR24_00355</name>
</gene>
<proteinExistence type="predicted"/>
<keyword evidence="2" id="KW-1185">Reference proteome</keyword>